<dbReference type="EMBL" id="BMAR01000011">
    <property type="protein sequence ID" value="GFR45872.1"/>
    <property type="molecule type" value="Genomic_DNA"/>
</dbReference>
<feature type="compositionally biased region" description="Low complexity" evidence="1">
    <location>
        <begin position="588"/>
        <end position="607"/>
    </location>
</feature>
<evidence type="ECO:0000313" key="3">
    <source>
        <dbReference type="Proteomes" id="UP001054857"/>
    </source>
</evidence>
<accession>A0AAD3DRY2</accession>
<feature type="compositionally biased region" description="Pro residues" evidence="1">
    <location>
        <begin position="147"/>
        <end position="157"/>
    </location>
</feature>
<feature type="compositionally biased region" description="Gly residues" evidence="1">
    <location>
        <begin position="456"/>
        <end position="466"/>
    </location>
</feature>
<feature type="compositionally biased region" description="Low complexity" evidence="1">
    <location>
        <begin position="99"/>
        <end position="110"/>
    </location>
</feature>
<feature type="non-terminal residue" evidence="2">
    <location>
        <position position="1"/>
    </location>
</feature>
<feature type="compositionally biased region" description="Gly residues" evidence="1">
    <location>
        <begin position="248"/>
        <end position="259"/>
    </location>
</feature>
<gene>
    <name evidence="2" type="ORF">Agub_g7324</name>
</gene>
<name>A0AAD3DRY2_9CHLO</name>
<feature type="compositionally biased region" description="Basic residues" evidence="1">
    <location>
        <begin position="770"/>
        <end position="779"/>
    </location>
</feature>
<keyword evidence="3" id="KW-1185">Reference proteome</keyword>
<comment type="caution">
    <text evidence="2">The sequence shown here is derived from an EMBL/GenBank/DDBJ whole genome shotgun (WGS) entry which is preliminary data.</text>
</comment>
<feature type="compositionally biased region" description="Gly residues" evidence="1">
    <location>
        <begin position="781"/>
        <end position="794"/>
    </location>
</feature>
<feature type="compositionally biased region" description="Gly residues" evidence="1">
    <location>
        <begin position="677"/>
        <end position="694"/>
    </location>
</feature>
<evidence type="ECO:0000313" key="2">
    <source>
        <dbReference type="EMBL" id="GFR45872.1"/>
    </source>
</evidence>
<feature type="compositionally biased region" description="Basic and acidic residues" evidence="1">
    <location>
        <begin position="302"/>
        <end position="312"/>
    </location>
</feature>
<feature type="compositionally biased region" description="Low complexity" evidence="1">
    <location>
        <begin position="36"/>
        <end position="54"/>
    </location>
</feature>
<feature type="compositionally biased region" description="Low complexity" evidence="1">
    <location>
        <begin position="232"/>
        <end position="247"/>
    </location>
</feature>
<feature type="compositionally biased region" description="Low complexity" evidence="1">
    <location>
        <begin position="158"/>
        <end position="167"/>
    </location>
</feature>
<feature type="compositionally biased region" description="Low complexity" evidence="1">
    <location>
        <begin position="538"/>
        <end position="547"/>
    </location>
</feature>
<reference evidence="2 3" key="1">
    <citation type="journal article" date="2021" name="Sci. Rep.">
        <title>Genome sequencing of the multicellular alga Astrephomene provides insights into convergent evolution of germ-soma differentiation.</title>
        <authorList>
            <person name="Yamashita S."/>
            <person name="Yamamoto K."/>
            <person name="Matsuzaki R."/>
            <person name="Suzuki S."/>
            <person name="Yamaguchi H."/>
            <person name="Hirooka S."/>
            <person name="Minakuchi Y."/>
            <person name="Miyagishima S."/>
            <person name="Kawachi M."/>
            <person name="Toyoda A."/>
            <person name="Nozaki H."/>
        </authorList>
    </citation>
    <scope>NUCLEOTIDE SEQUENCE [LARGE SCALE GENOMIC DNA]</scope>
    <source>
        <strain evidence="2 3">NIES-4017</strain>
    </source>
</reference>
<feature type="compositionally biased region" description="Basic and acidic residues" evidence="1">
    <location>
        <begin position="571"/>
        <end position="586"/>
    </location>
</feature>
<feature type="compositionally biased region" description="Pro residues" evidence="1">
    <location>
        <begin position="111"/>
        <end position="126"/>
    </location>
</feature>
<proteinExistence type="predicted"/>
<evidence type="ECO:0000256" key="1">
    <source>
        <dbReference type="SAM" id="MobiDB-lite"/>
    </source>
</evidence>
<feature type="compositionally biased region" description="Low complexity" evidence="1">
    <location>
        <begin position="434"/>
        <end position="445"/>
    </location>
</feature>
<protein>
    <submittedName>
        <fullName evidence="2">Uncharacterized protein</fullName>
    </submittedName>
</protein>
<feature type="compositionally biased region" description="Polar residues" evidence="1">
    <location>
        <begin position="132"/>
        <end position="143"/>
    </location>
</feature>
<dbReference type="AlphaFoldDB" id="A0AAD3DRY2"/>
<feature type="compositionally biased region" description="Basic and acidic residues" evidence="1">
    <location>
        <begin position="617"/>
        <end position="629"/>
    </location>
</feature>
<organism evidence="2 3">
    <name type="scientific">Astrephomene gubernaculifera</name>
    <dbReference type="NCBI Taxonomy" id="47775"/>
    <lineage>
        <taxon>Eukaryota</taxon>
        <taxon>Viridiplantae</taxon>
        <taxon>Chlorophyta</taxon>
        <taxon>core chlorophytes</taxon>
        <taxon>Chlorophyceae</taxon>
        <taxon>CS clade</taxon>
        <taxon>Chlamydomonadales</taxon>
        <taxon>Astrephomenaceae</taxon>
        <taxon>Astrephomene</taxon>
    </lineage>
</organism>
<sequence>MQAAKICVDLTLGDSDEDGCLNASKLNGRAGHPKRPSMAGPTASPATAATVNPTKTTLMRPPTSTPSTAQRRQRQATLHDCMSPRSGVTRALLPSPGLSIAIAAAASPTSQPNPPASPAPPTPTTAPRPDSCNTPAPNKTSLLNAPVPQPLHPPSVPPSAMAASAPMLHTPAAAGGPSATRMRAQVAPAAAAGSTAAAAGSPHPTPAATTATAATGTAAPKAKTKRKLNVTSPPAGLPGAAAGVGAASRGGAGGGGSGGQQLPACPHPGAGSNAAAISPAARGKADVGQRVGPQPQPQAQHPQERVTQEPDKLQPAAGVRQQQQPGPGLVHVRRRLQLEGGKEQQQLQEDGGREGEEVKEEQDESPGPTQQEGSGGGVGARAGEEGGAAARRVPGSRSLHELMQQQRGEQRDQQPPPPQQQGDRIKEEEDRDGLQPGDLPPGGRQFQRLRRATADGAGGGGGGGGAAKEAEDAAAAAHACAEEEGLADSLPDGPSGAAAHGVEAGPSDCNSGNNNDDDTRSSSPKEDEETEGGECGDEGAAAATAAGGVRGARARVNCGRARPRRAAAEVAAKRIHDQEQQRRTARDGSATASGAAGLEAASGSAAAPGLTIGQEAATERGGMRCDGRGAGRGGGGRSSAAAGAAGVIEGPMGRSHGDAVAAASAHPTSSNTHSGSGLTGGSGGAACTGSSSGGDGRDTEGSLESGAATSSGATGSGFAGAVAGAVGGAAVAGAGPDGCGVLLEPPAWDERRPGYADLAQVVRYRQACRARRGRQRRGKGGGEGDGGGEGGGGVESASVGQQQQQSSWGVGLLGDAPVCCSTVYRGSMGKIIPAALTAVLQGKLGNIRERPLVEMEPHDVLSDEQLDSVRVRLEELLRRGALQRMRTEGARKVPRSHRRLTHAQVLRYLPEILP</sequence>
<feature type="region of interest" description="Disordered" evidence="1">
    <location>
        <begin position="14"/>
        <end position="712"/>
    </location>
</feature>
<feature type="compositionally biased region" description="Low complexity" evidence="1">
    <location>
        <begin position="187"/>
        <end position="221"/>
    </location>
</feature>
<dbReference type="Proteomes" id="UP001054857">
    <property type="component" value="Unassembled WGS sequence"/>
</dbReference>
<feature type="region of interest" description="Disordered" evidence="1">
    <location>
        <begin position="770"/>
        <end position="801"/>
    </location>
</feature>
<feature type="compositionally biased region" description="Low complexity" evidence="1">
    <location>
        <begin position="268"/>
        <end position="281"/>
    </location>
</feature>
<feature type="compositionally biased region" description="Acidic residues" evidence="1">
    <location>
        <begin position="526"/>
        <end position="537"/>
    </location>
</feature>